<evidence type="ECO:0000256" key="1">
    <source>
        <dbReference type="ARBA" id="ARBA00006484"/>
    </source>
</evidence>
<evidence type="ECO:0000256" key="2">
    <source>
        <dbReference type="ARBA" id="ARBA00023002"/>
    </source>
</evidence>
<dbReference type="GO" id="GO:0050664">
    <property type="term" value="F:oxidoreductase activity, acting on NAD(P)H, oxygen as acceptor"/>
    <property type="evidence" value="ECO:0007669"/>
    <property type="project" value="TreeGrafter"/>
</dbReference>
<dbReference type="OrthoDB" id="153074at2759"/>
<dbReference type="AlphaFoldDB" id="A0A1Y1VAC4"/>
<dbReference type="GO" id="GO:0016616">
    <property type="term" value="F:oxidoreductase activity, acting on the CH-OH group of donors, NAD or NADP as acceptor"/>
    <property type="evidence" value="ECO:0007669"/>
    <property type="project" value="UniProtKB-ARBA"/>
</dbReference>
<dbReference type="STRING" id="1754191.A0A1Y1VAC4"/>
<comment type="caution">
    <text evidence="3">The sequence shown here is derived from an EMBL/GenBank/DDBJ whole genome shotgun (WGS) entry which is preliminary data.</text>
</comment>
<reference evidence="3 4" key="2">
    <citation type="submission" date="2016-08" db="EMBL/GenBank/DDBJ databases">
        <title>Pervasive Adenine N6-methylation of Active Genes in Fungi.</title>
        <authorList>
            <consortium name="DOE Joint Genome Institute"/>
            <person name="Mondo S.J."/>
            <person name="Dannebaum R.O."/>
            <person name="Kuo R.C."/>
            <person name="Labutti K."/>
            <person name="Haridas S."/>
            <person name="Kuo A."/>
            <person name="Salamov A."/>
            <person name="Ahrendt S.R."/>
            <person name="Lipzen A."/>
            <person name="Sullivan W."/>
            <person name="Andreopoulos W.B."/>
            <person name="Clum A."/>
            <person name="Lindquist E."/>
            <person name="Daum C."/>
            <person name="Ramamoorthy G.K."/>
            <person name="Gryganskyi A."/>
            <person name="Culley D."/>
            <person name="Magnuson J.K."/>
            <person name="James T.Y."/>
            <person name="O'Malley M.A."/>
            <person name="Stajich J.E."/>
            <person name="Spatafora J.W."/>
            <person name="Visel A."/>
            <person name="Grigoriev I.V."/>
        </authorList>
    </citation>
    <scope>NUCLEOTIDE SEQUENCE [LARGE SCALE GENOMIC DNA]</scope>
    <source>
        <strain evidence="4">finn</strain>
    </source>
</reference>
<dbReference type="Pfam" id="PF00106">
    <property type="entry name" value="adh_short"/>
    <property type="match status" value="1"/>
</dbReference>
<organism evidence="3 4">
    <name type="scientific">Piromyces finnis</name>
    <dbReference type="NCBI Taxonomy" id="1754191"/>
    <lineage>
        <taxon>Eukaryota</taxon>
        <taxon>Fungi</taxon>
        <taxon>Fungi incertae sedis</taxon>
        <taxon>Chytridiomycota</taxon>
        <taxon>Chytridiomycota incertae sedis</taxon>
        <taxon>Neocallimastigomycetes</taxon>
        <taxon>Neocallimastigales</taxon>
        <taxon>Neocallimastigaceae</taxon>
        <taxon>Piromyces</taxon>
    </lineage>
</organism>
<evidence type="ECO:0000313" key="3">
    <source>
        <dbReference type="EMBL" id="ORX50336.1"/>
    </source>
</evidence>
<accession>A0A1Y1VAC4</accession>
<dbReference type="SUPFAM" id="SSF51735">
    <property type="entry name" value="NAD(P)-binding Rossmann-fold domains"/>
    <property type="match status" value="1"/>
</dbReference>
<proteinExistence type="inferred from homology"/>
<keyword evidence="4" id="KW-1185">Reference proteome</keyword>
<name>A0A1Y1VAC4_9FUNG</name>
<comment type="similarity">
    <text evidence="1">Belongs to the short-chain dehydrogenases/reductases (SDR) family.</text>
</comment>
<dbReference type="Proteomes" id="UP000193719">
    <property type="component" value="Unassembled WGS sequence"/>
</dbReference>
<sequence length="259" mass="28836">MPSEPIYVITGASKGIGLETLKYLVEVPGYIISVSRTIPEELSKILNANTSKIAHFCGKVEDPEISKMVIRTIEEKGGKLNALILNVGIAPIAPIDKIDADVWRAVFDINFFSMVDLAQRAIPYLKKAKGRVIMLSSGAAVNAKNGWSIYCCTKACVNMFAKVLSLEQSDIKTIALRPGVVNTGMQEEIRKQMKNGFTKEDIEKFKNYEKNKELKDPKEPASVIFNLAIPENEFPMELNGEFVSIDDEKLAKFKTFKPE</sequence>
<dbReference type="PRINTS" id="PR00081">
    <property type="entry name" value="GDHRDH"/>
</dbReference>
<dbReference type="Gene3D" id="3.40.50.720">
    <property type="entry name" value="NAD(P)-binding Rossmann-like Domain"/>
    <property type="match status" value="1"/>
</dbReference>
<dbReference type="EMBL" id="MCFH01000021">
    <property type="protein sequence ID" value="ORX50336.1"/>
    <property type="molecule type" value="Genomic_DNA"/>
</dbReference>
<gene>
    <name evidence="3" type="ORF">BCR36DRAFT_583461</name>
</gene>
<dbReference type="InterPro" id="IPR036291">
    <property type="entry name" value="NAD(P)-bd_dom_sf"/>
</dbReference>
<protein>
    <submittedName>
        <fullName evidence="3">NAD(P)-binding protein</fullName>
    </submittedName>
</protein>
<evidence type="ECO:0000313" key="4">
    <source>
        <dbReference type="Proteomes" id="UP000193719"/>
    </source>
</evidence>
<dbReference type="InterPro" id="IPR002347">
    <property type="entry name" value="SDR_fam"/>
</dbReference>
<dbReference type="PANTHER" id="PTHR43008">
    <property type="entry name" value="BENZIL REDUCTASE"/>
    <property type="match status" value="1"/>
</dbReference>
<keyword evidence="2" id="KW-0560">Oxidoreductase</keyword>
<dbReference type="PANTHER" id="PTHR43008:SF8">
    <property type="entry name" value="BENZIL REDUCTASE ((S)-BENZOIN FORMING) IRC24"/>
    <property type="match status" value="1"/>
</dbReference>
<reference evidence="3 4" key="1">
    <citation type="submission" date="2016-08" db="EMBL/GenBank/DDBJ databases">
        <title>Genomes of anaerobic fungi encode conserved fungal cellulosomes for biomass hydrolysis.</title>
        <authorList>
            <consortium name="DOE Joint Genome Institute"/>
            <person name="Haitjema C.H."/>
            <person name="Gilmore S.P."/>
            <person name="Henske J.K."/>
            <person name="Solomon K.V."/>
            <person name="De Groot R."/>
            <person name="Kuo A."/>
            <person name="Mondo S.J."/>
            <person name="Salamov A.A."/>
            <person name="Labutti K."/>
            <person name="Zhao Z."/>
            <person name="Chiniquy J."/>
            <person name="Barry K."/>
            <person name="Brewer H.M."/>
            <person name="Purvine S.O."/>
            <person name="Wright A.T."/>
            <person name="Boxma B."/>
            <person name="Van Alen T."/>
            <person name="Hackstein J.H."/>
            <person name="Baker S.E."/>
            <person name="Grigoriev I.V."/>
            <person name="O'Malley M.A."/>
        </authorList>
    </citation>
    <scope>NUCLEOTIDE SEQUENCE [LARGE SCALE GENOMIC DNA]</scope>
    <source>
        <strain evidence="4">finn</strain>
    </source>
</reference>